<dbReference type="STRING" id="1045558.SAMN05216175_10527"/>
<organism evidence="4 5">
    <name type="scientific">Neptunomonas qingdaonensis</name>
    <dbReference type="NCBI Taxonomy" id="1045558"/>
    <lineage>
        <taxon>Bacteria</taxon>
        <taxon>Pseudomonadati</taxon>
        <taxon>Pseudomonadota</taxon>
        <taxon>Gammaproteobacteria</taxon>
        <taxon>Oceanospirillales</taxon>
        <taxon>Oceanospirillaceae</taxon>
        <taxon>Neptunomonas</taxon>
    </lineage>
</organism>
<reference evidence="5" key="1">
    <citation type="submission" date="2016-10" db="EMBL/GenBank/DDBJ databases">
        <authorList>
            <person name="Varghese N."/>
            <person name="Submissions S."/>
        </authorList>
    </citation>
    <scope>NUCLEOTIDE SEQUENCE [LARGE SCALE GENOMIC DNA]</scope>
    <source>
        <strain evidence="5">CGMCC 1.10971</strain>
    </source>
</reference>
<dbReference type="Pfam" id="PF00884">
    <property type="entry name" value="Sulfatase"/>
    <property type="match status" value="1"/>
</dbReference>
<dbReference type="Gene3D" id="3.40.720.10">
    <property type="entry name" value="Alkaline Phosphatase, subunit A"/>
    <property type="match status" value="1"/>
</dbReference>
<gene>
    <name evidence="4" type="ORF">SAMN05216175_10527</name>
</gene>
<dbReference type="RefSeq" id="WP_090726898.1">
    <property type="nucleotide sequence ID" value="NZ_FOOU01000005.1"/>
</dbReference>
<sequence length="525" mass="60125">MPSKPNILFIMADQLRADYLGCNGHPTIKTPTIDELATKGINFTRAYTQAPVCGPSRMSFYTGRYASSHGATYNNVPLKLSEKTIGDYLRPQGYRVGLVGKTHMKKDAEGMARLGIDPESSRGVLVSQCGFEPFERDDGLHPDQSVSPDLAYNCYLREQGYLGDNPWHEYANSGQDENGDVQSGWYMRNSHLSARVKEEHSETAYTTNRAIDFIRETKDEPWCLHLSYIKPHWPYIAPAPYHNMYSADDVLACNATTAEKDNLHPVIEAFMTHHESVNFSRQEVRENVIPVYMGLITQLDTHLKRLFDYLKEIGEYDNTVVVFTADHGDYLGDHWLGEKELFHEASARIPMIIHDPRSTAESTRGVNDDRLIEAIDLLPTFLDISGAEPCSHILEGRSLIPVINGQSDKTKWRRYAISEADYAWREARNELALAPDQTRAVMITDERWKYIHYEHFRPQLFDLKNDPQEQIDLAEKESHRDVCVEMEAALYDWYRHRKIRTTVSNETVAQQTGKAHSRGYLFGLW</sequence>
<keyword evidence="5" id="KW-1185">Reference proteome</keyword>
<dbReference type="AlphaFoldDB" id="A0A1I2QUA8"/>
<dbReference type="GO" id="GO:0046872">
    <property type="term" value="F:metal ion binding"/>
    <property type="evidence" value="ECO:0007669"/>
    <property type="project" value="UniProtKB-KW"/>
</dbReference>
<evidence type="ECO:0000313" key="5">
    <source>
        <dbReference type="Proteomes" id="UP000198623"/>
    </source>
</evidence>
<dbReference type="GO" id="GO:0005737">
    <property type="term" value="C:cytoplasm"/>
    <property type="evidence" value="ECO:0007669"/>
    <property type="project" value="TreeGrafter"/>
</dbReference>
<dbReference type="Proteomes" id="UP000198623">
    <property type="component" value="Unassembled WGS sequence"/>
</dbReference>
<dbReference type="InterPro" id="IPR017850">
    <property type="entry name" value="Alkaline_phosphatase_core_sf"/>
</dbReference>
<dbReference type="SUPFAM" id="SSF53649">
    <property type="entry name" value="Alkaline phosphatase-like"/>
    <property type="match status" value="1"/>
</dbReference>
<proteinExistence type="predicted"/>
<dbReference type="PANTHER" id="PTHR45953">
    <property type="entry name" value="IDURONATE 2-SULFATASE"/>
    <property type="match status" value="1"/>
</dbReference>
<accession>A0A1I2QUA8</accession>
<evidence type="ECO:0000256" key="1">
    <source>
        <dbReference type="ARBA" id="ARBA00022723"/>
    </source>
</evidence>
<keyword evidence="1" id="KW-0479">Metal-binding</keyword>
<evidence type="ECO:0000256" key="2">
    <source>
        <dbReference type="ARBA" id="ARBA00022801"/>
    </source>
</evidence>
<feature type="domain" description="Sulfatase N-terminal" evidence="3">
    <location>
        <begin position="5"/>
        <end position="386"/>
    </location>
</feature>
<dbReference type="GO" id="GO:0008484">
    <property type="term" value="F:sulfuric ester hydrolase activity"/>
    <property type="evidence" value="ECO:0007669"/>
    <property type="project" value="TreeGrafter"/>
</dbReference>
<evidence type="ECO:0000313" key="4">
    <source>
        <dbReference type="EMBL" id="SFG29191.1"/>
    </source>
</evidence>
<dbReference type="OrthoDB" id="9803751at2"/>
<keyword evidence="2" id="KW-0378">Hydrolase</keyword>
<evidence type="ECO:0000259" key="3">
    <source>
        <dbReference type="Pfam" id="PF00884"/>
    </source>
</evidence>
<protein>
    <submittedName>
        <fullName evidence="4">Arylsulfatase A</fullName>
    </submittedName>
</protein>
<dbReference type="PANTHER" id="PTHR45953:SF1">
    <property type="entry name" value="IDURONATE 2-SULFATASE"/>
    <property type="match status" value="1"/>
</dbReference>
<dbReference type="EMBL" id="FOOU01000005">
    <property type="protein sequence ID" value="SFG29191.1"/>
    <property type="molecule type" value="Genomic_DNA"/>
</dbReference>
<dbReference type="InterPro" id="IPR000917">
    <property type="entry name" value="Sulfatase_N"/>
</dbReference>
<name>A0A1I2QUA8_9GAMM</name>